<dbReference type="PANTHER" id="PTHR35446:SF2">
    <property type="entry name" value="CARBOXYMUCONOLACTONE DECARBOXYLASE-LIKE DOMAIN-CONTAINING PROTEIN"/>
    <property type="match status" value="1"/>
</dbReference>
<sequence>MPHITMPAQSFPGTPGLMQYRQETGRPLSELAEVLLRDDNTLSRSDRELIAAYVSSLNDCYFCRHTHGEMSVQQSDDEDARAVLEKVVADLGSAPIPAKLKALCAIAGAVQEGGRAVTAELVGRAREAGADDTEIHDTVLIGAAFSMYNRYCDGLAAVVPEDPSAYVPMAAMIIRDGYSMCARGH</sequence>
<dbReference type="SUPFAM" id="SSF69118">
    <property type="entry name" value="AhpD-like"/>
    <property type="match status" value="1"/>
</dbReference>
<dbReference type="RefSeq" id="WP_033430798.1">
    <property type="nucleotide sequence ID" value="NZ_CP034550.1"/>
</dbReference>
<feature type="domain" description="Carboxymuconolactone decarboxylase-like" evidence="1">
    <location>
        <begin position="24"/>
        <end position="79"/>
    </location>
</feature>
<accession>A0A5Q0GXT4</accession>
<evidence type="ECO:0000313" key="3">
    <source>
        <dbReference type="Proteomes" id="UP000325787"/>
    </source>
</evidence>
<dbReference type="PANTHER" id="PTHR35446">
    <property type="entry name" value="SI:CH211-175M2.5"/>
    <property type="match status" value="1"/>
</dbReference>
<dbReference type="AlphaFoldDB" id="A0A5Q0GXT4"/>
<reference evidence="3" key="1">
    <citation type="journal article" date="2021" name="Curr. Microbiol.">
        <title>Complete genome of nocamycin-producing strain Saccharothrix syringae NRRL B-16468 reveals the biosynthetic potential for secondary metabolites.</title>
        <authorList>
            <person name="Mo X."/>
            <person name="Yang S."/>
        </authorList>
    </citation>
    <scope>NUCLEOTIDE SEQUENCE [LARGE SCALE GENOMIC DNA]</scope>
    <source>
        <strain evidence="3">ATCC 51364 / DSM 43886 / JCM 6844 / KCTC 9398 / NBRC 14523 / NRRL B-16468 / INA 2240</strain>
    </source>
</reference>
<dbReference type="EMBL" id="CP034550">
    <property type="protein sequence ID" value="QFZ18300.1"/>
    <property type="molecule type" value="Genomic_DNA"/>
</dbReference>
<dbReference type="Pfam" id="PF02627">
    <property type="entry name" value="CMD"/>
    <property type="match status" value="1"/>
</dbReference>
<dbReference type="Gene3D" id="1.20.1290.10">
    <property type="entry name" value="AhpD-like"/>
    <property type="match status" value="1"/>
</dbReference>
<protein>
    <submittedName>
        <fullName evidence="2">Carboxymuconolactone decarboxylase family protein</fullName>
    </submittedName>
</protein>
<dbReference type="GO" id="GO:0051920">
    <property type="term" value="F:peroxiredoxin activity"/>
    <property type="evidence" value="ECO:0007669"/>
    <property type="project" value="InterPro"/>
</dbReference>
<organism evidence="2 3">
    <name type="scientific">Saccharothrix syringae</name>
    <name type="common">Nocardiopsis syringae</name>
    <dbReference type="NCBI Taxonomy" id="103733"/>
    <lineage>
        <taxon>Bacteria</taxon>
        <taxon>Bacillati</taxon>
        <taxon>Actinomycetota</taxon>
        <taxon>Actinomycetes</taxon>
        <taxon>Pseudonocardiales</taxon>
        <taxon>Pseudonocardiaceae</taxon>
        <taxon>Saccharothrix</taxon>
    </lineage>
</organism>
<evidence type="ECO:0000313" key="2">
    <source>
        <dbReference type="EMBL" id="QFZ18300.1"/>
    </source>
</evidence>
<evidence type="ECO:0000259" key="1">
    <source>
        <dbReference type="Pfam" id="PF02627"/>
    </source>
</evidence>
<dbReference type="KEGG" id="ssyi:EKG83_13130"/>
<proteinExistence type="predicted"/>
<dbReference type="Proteomes" id="UP000325787">
    <property type="component" value="Chromosome"/>
</dbReference>
<gene>
    <name evidence="2" type="ORF">EKG83_13130</name>
</gene>
<keyword evidence="3" id="KW-1185">Reference proteome</keyword>
<dbReference type="OrthoDB" id="5521565at2"/>
<dbReference type="InterPro" id="IPR003779">
    <property type="entry name" value="CMD-like"/>
</dbReference>
<name>A0A5Q0GXT4_SACSY</name>
<dbReference type="InterPro" id="IPR029032">
    <property type="entry name" value="AhpD-like"/>
</dbReference>